<dbReference type="EMBL" id="GBXI01011208">
    <property type="protein sequence ID" value="JAD03084.1"/>
    <property type="molecule type" value="Transcribed_RNA"/>
</dbReference>
<accession>A0A0A1WVI2</accession>
<dbReference type="AlphaFoldDB" id="A0A0A1WVI2"/>
<gene>
    <name evidence="1" type="primary">mdh_0</name>
    <name evidence="1" type="ORF">g.37731</name>
</gene>
<sequence length="159" mass="18619">MMYHLTLDEAILKNMCDYGTTTYRSDYQPYELPRHKIDPFMLKDRENMYKRCAFIDPVPNKKIDPHGQCEASALPAWLRPNSKNIAECCEKIRPLHITAEQHRGLKENAIAKCDQLKELKLNRFYGNSMATTYPELYRSLTGKHVCDDIRRISSLKCYI</sequence>
<organism evidence="1">
    <name type="scientific">Zeugodacus cucurbitae</name>
    <name type="common">Melon fruit fly</name>
    <name type="synonym">Bactrocera cucurbitae</name>
    <dbReference type="NCBI Taxonomy" id="28588"/>
    <lineage>
        <taxon>Eukaryota</taxon>
        <taxon>Metazoa</taxon>
        <taxon>Ecdysozoa</taxon>
        <taxon>Arthropoda</taxon>
        <taxon>Hexapoda</taxon>
        <taxon>Insecta</taxon>
        <taxon>Pterygota</taxon>
        <taxon>Neoptera</taxon>
        <taxon>Endopterygota</taxon>
        <taxon>Diptera</taxon>
        <taxon>Brachycera</taxon>
        <taxon>Muscomorpha</taxon>
        <taxon>Tephritoidea</taxon>
        <taxon>Tephritidae</taxon>
        <taxon>Zeugodacus</taxon>
        <taxon>Zeugodacus</taxon>
    </lineage>
</organism>
<reference evidence="1" key="2">
    <citation type="journal article" date="2015" name="Gigascience">
        <title>Reconstructing a comprehensive transcriptome assembly of a white-pupal translocated strain of the pest fruit fly Bactrocera cucurbitae.</title>
        <authorList>
            <person name="Sim S.B."/>
            <person name="Calla B."/>
            <person name="Hall B."/>
            <person name="DeRego T."/>
            <person name="Geib S.M."/>
        </authorList>
    </citation>
    <scope>NUCLEOTIDE SEQUENCE</scope>
</reference>
<evidence type="ECO:0000313" key="1">
    <source>
        <dbReference type="EMBL" id="JAD03084.1"/>
    </source>
</evidence>
<proteinExistence type="predicted"/>
<protein>
    <submittedName>
        <fullName evidence="1">Malate dehydrogenase</fullName>
    </submittedName>
</protein>
<reference evidence="1" key="1">
    <citation type="submission" date="2014-11" db="EMBL/GenBank/DDBJ databases">
        <authorList>
            <person name="Geib S."/>
        </authorList>
    </citation>
    <scope>NUCLEOTIDE SEQUENCE</scope>
</reference>
<name>A0A0A1WVI2_ZEUCU</name>